<keyword evidence="3" id="KW-1185">Reference proteome</keyword>
<dbReference type="EMBL" id="NFZS01000001">
    <property type="protein sequence ID" value="RAO76861.1"/>
    <property type="molecule type" value="Genomic_DNA"/>
</dbReference>
<comment type="caution">
    <text evidence="2">The sequence shown here is derived from an EMBL/GenBank/DDBJ whole genome shotgun (WGS) entry which is preliminary data.</text>
</comment>
<dbReference type="Pfam" id="PF14316">
    <property type="entry name" value="DUF4381"/>
    <property type="match status" value="1"/>
</dbReference>
<gene>
    <name evidence="2" type="ORF">CA260_02800</name>
</gene>
<dbReference type="RefSeq" id="WP_111980923.1">
    <property type="nucleotide sequence ID" value="NZ_NFZS01000001.1"/>
</dbReference>
<protein>
    <recommendedName>
        <fullName evidence="4">DUF4381 domain-containing protein</fullName>
    </recommendedName>
</protein>
<accession>A0A328P6F0</accession>
<dbReference type="OrthoDB" id="5955310at2"/>
<sequence length="179" mass="19980">MRVVPAASPANGPALRDIHLPPSPSWWPPAPGWWIVLVLVLSCIGVALWFWRRQRNRRASEHALLAAVDDLLARHRQQPQQLAAELHALLRRAALRLDDASARHAGDAWRKTLGQVTQDAPTLDALMSLETAMYRPTASFDVEAAASAVRRWLSVAWRHQHQKKPVTRPAAQLLESGRA</sequence>
<keyword evidence="1" id="KW-1133">Transmembrane helix</keyword>
<keyword evidence="1" id="KW-0472">Membrane</keyword>
<evidence type="ECO:0008006" key="4">
    <source>
        <dbReference type="Google" id="ProtNLM"/>
    </source>
</evidence>
<organism evidence="2 3">
    <name type="scientific">Dyella jiangningensis</name>
    <dbReference type="NCBI Taxonomy" id="1379159"/>
    <lineage>
        <taxon>Bacteria</taxon>
        <taxon>Pseudomonadati</taxon>
        <taxon>Pseudomonadota</taxon>
        <taxon>Gammaproteobacteria</taxon>
        <taxon>Lysobacterales</taxon>
        <taxon>Rhodanobacteraceae</taxon>
        <taxon>Dyella</taxon>
    </lineage>
</organism>
<evidence type="ECO:0000256" key="1">
    <source>
        <dbReference type="SAM" id="Phobius"/>
    </source>
</evidence>
<reference evidence="2 3" key="1">
    <citation type="journal article" date="2018" name="Genet. Mol. Biol.">
        <title>The genome sequence of Dyella jiangningensis FCAV SCS01 from a lignocellulose-decomposing microbial consortium metagenome reveals potential for biotechnological applications.</title>
        <authorList>
            <person name="Desiderato J.G."/>
            <person name="Alvarenga D.O."/>
            <person name="Constancio M.T.L."/>
            <person name="Alves L.M.C."/>
            <person name="Varani A.M."/>
        </authorList>
    </citation>
    <scope>NUCLEOTIDE SEQUENCE [LARGE SCALE GENOMIC DNA]</scope>
    <source>
        <strain evidence="2 3">FCAV SCS01</strain>
    </source>
</reference>
<proteinExistence type="predicted"/>
<dbReference type="InterPro" id="IPR025489">
    <property type="entry name" value="DUF4381"/>
</dbReference>
<feature type="transmembrane region" description="Helical" evidence="1">
    <location>
        <begin position="32"/>
        <end position="51"/>
    </location>
</feature>
<evidence type="ECO:0000313" key="3">
    <source>
        <dbReference type="Proteomes" id="UP000248926"/>
    </source>
</evidence>
<keyword evidence="1" id="KW-0812">Transmembrane</keyword>
<name>A0A328P6F0_9GAMM</name>
<dbReference type="Proteomes" id="UP000248926">
    <property type="component" value="Unassembled WGS sequence"/>
</dbReference>
<dbReference type="AlphaFoldDB" id="A0A328P6F0"/>
<evidence type="ECO:0000313" key="2">
    <source>
        <dbReference type="EMBL" id="RAO76861.1"/>
    </source>
</evidence>